<feature type="transmembrane region" description="Helical" evidence="1">
    <location>
        <begin position="85"/>
        <end position="106"/>
    </location>
</feature>
<evidence type="ECO:0000259" key="2">
    <source>
        <dbReference type="Pfam" id="PF01757"/>
    </source>
</evidence>
<evidence type="ECO:0000313" key="4">
    <source>
        <dbReference type="Proteomes" id="UP000295438"/>
    </source>
</evidence>
<keyword evidence="3" id="KW-0808">Transferase</keyword>
<keyword evidence="1" id="KW-1133">Transmembrane helix</keyword>
<dbReference type="PANTHER" id="PTHR23028:SF53">
    <property type="entry name" value="ACYL_TRANSF_3 DOMAIN-CONTAINING PROTEIN"/>
    <property type="match status" value="1"/>
</dbReference>
<dbReference type="GO" id="GO:0009103">
    <property type="term" value="P:lipopolysaccharide biosynthetic process"/>
    <property type="evidence" value="ECO:0007669"/>
    <property type="project" value="TreeGrafter"/>
</dbReference>
<organism evidence="3 4">
    <name type="scientific">Algoriphagus formosus</name>
    <dbReference type="NCBI Taxonomy" id="2007308"/>
    <lineage>
        <taxon>Bacteria</taxon>
        <taxon>Pseudomonadati</taxon>
        <taxon>Bacteroidota</taxon>
        <taxon>Cytophagia</taxon>
        <taxon>Cytophagales</taxon>
        <taxon>Cyclobacteriaceae</taxon>
        <taxon>Algoriphagus</taxon>
    </lineage>
</organism>
<feature type="transmembrane region" description="Helical" evidence="1">
    <location>
        <begin position="171"/>
        <end position="189"/>
    </location>
</feature>
<feature type="domain" description="Acyltransferase 3" evidence="2">
    <location>
        <begin position="19"/>
        <end position="331"/>
    </location>
</feature>
<dbReference type="InterPro" id="IPR002656">
    <property type="entry name" value="Acyl_transf_3_dom"/>
</dbReference>
<dbReference type="InterPro" id="IPR050879">
    <property type="entry name" value="Acyltransferase_3"/>
</dbReference>
<proteinExistence type="predicted"/>
<keyword evidence="1" id="KW-0812">Transmembrane</keyword>
<keyword evidence="3" id="KW-0012">Acyltransferase</keyword>
<gene>
    <name evidence="3" type="ORF">E1898_11940</name>
</gene>
<name>A0A4R5UW43_9BACT</name>
<sequence length="357" mass="42120">MSFVNMSDDQKVGKLGYVPELDGLRALAVFMVMLAHSNIYFGSNGGIGVDVFFALSGFLITTLIFEELETFSKFNFKYFYARRFLRLFPALFILLIVSSVIVIFFFKESFSIFFQEIIVSFFYLYNISWYWGIATEPFMLIHMWSLGVEEQYYIWWPFVIVFLSKSINNRVLSLILLFLSIIIFSFSFYLQNYLFFNSIFMDSIFFGSVLGLLRKNFSLAFMENNAVMLFSLMLLLVFSIIDFEFISKLIKDGYRGIFGFLTCLVIINFVSKDQNSVIKRLFRSNFPVFIGKLSYSLYLWHVIVFVCFRELNIFEPYLNYLLKFFISFIAASISYYCIELRFLKLSKSRYSVKYKLV</sequence>
<evidence type="ECO:0000313" key="3">
    <source>
        <dbReference type="EMBL" id="TDK43315.1"/>
    </source>
</evidence>
<feature type="transmembrane region" description="Helical" evidence="1">
    <location>
        <begin position="47"/>
        <end position="65"/>
    </location>
</feature>
<feature type="transmembrane region" description="Helical" evidence="1">
    <location>
        <begin position="253"/>
        <end position="271"/>
    </location>
</feature>
<feature type="transmembrane region" description="Helical" evidence="1">
    <location>
        <begin position="112"/>
        <end position="133"/>
    </location>
</feature>
<feature type="transmembrane region" description="Helical" evidence="1">
    <location>
        <begin position="317"/>
        <end position="338"/>
    </location>
</feature>
<evidence type="ECO:0000256" key="1">
    <source>
        <dbReference type="SAM" id="Phobius"/>
    </source>
</evidence>
<keyword evidence="4" id="KW-1185">Reference proteome</keyword>
<dbReference type="PANTHER" id="PTHR23028">
    <property type="entry name" value="ACETYLTRANSFERASE"/>
    <property type="match status" value="1"/>
</dbReference>
<comment type="caution">
    <text evidence="3">The sequence shown here is derived from an EMBL/GenBank/DDBJ whole genome shotgun (WGS) entry which is preliminary data.</text>
</comment>
<feature type="transmembrane region" description="Helical" evidence="1">
    <location>
        <begin position="225"/>
        <end position="241"/>
    </location>
</feature>
<accession>A0A4R5UW43</accession>
<dbReference type="GO" id="GO:0016020">
    <property type="term" value="C:membrane"/>
    <property type="evidence" value="ECO:0007669"/>
    <property type="project" value="TreeGrafter"/>
</dbReference>
<keyword evidence="1" id="KW-0472">Membrane</keyword>
<dbReference type="AlphaFoldDB" id="A0A4R5UW43"/>
<dbReference type="EMBL" id="SMUW01000035">
    <property type="protein sequence ID" value="TDK43315.1"/>
    <property type="molecule type" value="Genomic_DNA"/>
</dbReference>
<dbReference type="GO" id="GO:0016747">
    <property type="term" value="F:acyltransferase activity, transferring groups other than amino-acyl groups"/>
    <property type="evidence" value="ECO:0007669"/>
    <property type="project" value="InterPro"/>
</dbReference>
<dbReference type="Pfam" id="PF01757">
    <property type="entry name" value="Acyl_transf_3"/>
    <property type="match status" value="1"/>
</dbReference>
<feature type="transmembrane region" description="Helical" evidence="1">
    <location>
        <begin position="195"/>
        <end position="213"/>
    </location>
</feature>
<dbReference type="Proteomes" id="UP000295438">
    <property type="component" value="Unassembled WGS sequence"/>
</dbReference>
<protein>
    <submittedName>
        <fullName evidence="3">Acyltransferase</fullName>
    </submittedName>
</protein>
<reference evidence="3 4" key="1">
    <citation type="submission" date="2019-03" db="EMBL/GenBank/DDBJ databases">
        <title>Algoriphagus aquimaris sp. nov., isolated form marine sediment in Pohang, Korea.</title>
        <authorList>
            <person name="Kim J."/>
            <person name="Yoon S.-H."/>
            <person name="Lee S.-S."/>
        </authorList>
    </citation>
    <scope>NUCLEOTIDE SEQUENCE [LARGE SCALE GENOMIC DNA]</scope>
    <source>
        <strain evidence="3 4">F21</strain>
    </source>
</reference>
<feature type="transmembrane region" description="Helical" evidence="1">
    <location>
        <begin position="292"/>
        <end position="311"/>
    </location>
</feature>